<feature type="region of interest" description="Disordered" evidence="1">
    <location>
        <begin position="422"/>
        <end position="466"/>
    </location>
</feature>
<reference evidence="5 6" key="1">
    <citation type="submission" date="2020-04" db="EMBL/GenBank/DDBJ databases">
        <title>Perkinsus olseni comparative genomics.</title>
        <authorList>
            <person name="Bogema D.R."/>
        </authorList>
    </citation>
    <scope>NUCLEOTIDE SEQUENCE [LARGE SCALE GENOMIC DNA]</scope>
    <source>
        <strain evidence="3">ATCC PRA-179</strain>
        <strain evidence="4">ATCC PRA-31</strain>
    </source>
</reference>
<dbReference type="Proteomes" id="UP000572268">
    <property type="component" value="Unassembled WGS sequence"/>
</dbReference>
<keyword evidence="2" id="KW-0472">Membrane</keyword>
<evidence type="ECO:0000313" key="4">
    <source>
        <dbReference type="EMBL" id="KAF4653249.1"/>
    </source>
</evidence>
<keyword evidence="2" id="KW-0812">Transmembrane</keyword>
<name>A0A7J6KW76_PEROL</name>
<evidence type="ECO:0000256" key="2">
    <source>
        <dbReference type="SAM" id="Phobius"/>
    </source>
</evidence>
<dbReference type="EMBL" id="JABAHT010000828">
    <property type="protein sequence ID" value="KAF4651595.1"/>
    <property type="molecule type" value="Genomic_DNA"/>
</dbReference>
<evidence type="ECO:0000313" key="5">
    <source>
        <dbReference type="Proteomes" id="UP000570595"/>
    </source>
</evidence>
<evidence type="ECO:0000313" key="3">
    <source>
        <dbReference type="EMBL" id="KAF4651595.1"/>
    </source>
</evidence>
<keyword evidence="2" id="KW-1133">Transmembrane helix</keyword>
<feature type="compositionally biased region" description="Low complexity" evidence="1">
    <location>
        <begin position="445"/>
        <end position="455"/>
    </location>
</feature>
<accession>A0A7J6KW76</accession>
<dbReference type="OrthoDB" id="419332at2759"/>
<sequence>MSSGVYARRGSFDAPIPMERGVSRPTSAPLRRVPTMSLAPALPVLADVLPSSSTVQSSRFLDAGGAGIEPCSQQESRDPQQAGGGGGGGDAEAANAHSVPTRHTIFVLYARNFAPDGGYWPQERVTKILMDLLSIALFFLSVLNIYLSMASLAFFNLDEFETSTVLYSMWGSSAGMVVVAILGCQAIRTGPSRKHIIWYIALLIVSLGLYIAFTFIYHHFYVVLKRIDSRGVAAYDDTNTGEESDLLDSFRGEYIDQWKVGACGGGNCVPADCSGSSLQFEAIKCKDESIQLYLSNWAMEYRGTNEQFLECRETVGENRGELSGGEVNSWCRSRDLYVHEYARQARFLFGVLTVQCPIMTVQLVLAITVLIYRWHGKEHTTGWHRPVLCDGDVEKPHIKSRSSARKFRELFGRLPRKLARRVGSDEASRECRAGLTTPPRRRGSGLDSSDPSDGGARYNDLRHAEV</sequence>
<dbReference type="Proteomes" id="UP000570595">
    <property type="component" value="Unassembled WGS sequence"/>
</dbReference>
<comment type="caution">
    <text evidence="3">The sequence shown here is derived from an EMBL/GenBank/DDBJ whole genome shotgun (WGS) entry which is preliminary data.</text>
</comment>
<feature type="region of interest" description="Disordered" evidence="1">
    <location>
        <begin position="66"/>
        <end position="94"/>
    </location>
</feature>
<dbReference type="EMBL" id="JABANN010000828">
    <property type="protein sequence ID" value="KAF4653249.1"/>
    <property type="molecule type" value="Genomic_DNA"/>
</dbReference>
<evidence type="ECO:0000256" key="1">
    <source>
        <dbReference type="SAM" id="MobiDB-lite"/>
    </source>
</evidence>
<feature type="transmembrane region" description="Helical" evidence="2">
    <location>
        <begin position="132"/>
        <end position="155"/>
    </location>
</feature>
<dbReference type="AlphaFoldDB" id="A0A7J6KW76"/>
<protein>
    <submittedName>
        <fullName evidence="3">Uncharacterized protein</fullName>
    </submittedName>
</protein>
<organism evidence="3 5">
    <name type="scientific">Perkinsus olseni</name>
    <name type="common">Perkinsus atlanticus</name>
    <dbReference type="NCBI Taxonomy" id="32597"/>
    <lineage>
        <taxon>Eukaryota</taxon>
        <taxon>Sar</taxon>
        <taxon>Alveolata</taxon>
        <taxon>Perkinsozoa</taxon>
        <taxon>Perkinsea</taxon>
        <taxon>Perkinsida</taxon>
        <taxon>Perkinsidae</taxon>
        <taxon>Perkinsus</taxon>
    </lineage>
</organism>
<evidence type="ECO:0000313" key="6">
    <source>
        <dbReference type="Proteomes" id="UP000572268"/>
    </source>
</evidence>
<gene>
    <name evidence="4" type="ORF">FOL46_009285</name>
    <name evidence="3" type="ORF">FOZ61_010336</name>
</gene>
<feature type="transmembrane region" description="Helical" evidence="2">
    <location>
        <begin position="167"/>
        <end position="184"/>
    </location>
</feature>
<proteinExistence type="predicted"/>
<feature type="transmembrane region" description="Helical" evidence="2">
    <location>
        <begin position="196"/>
        <end position="220"/>
    </location>
</feature>
<feature type="compositionally biased region" description="Basic and acidic residues" evidence="1">
    <location>
        <begin position="422"/>
        <end position="432"/>
    </location>
</feature>